<sequence length="111" mass="11496">MPNLVGTPDQHSALQPKTPGLRYPPASASGVAGITGARHHARLAQQLQAESRASSCALRQIGLAGKKGAVSVSVETEKSHYSPELLDSSDPPASASRVAGTTGARHHARRL</sequence>
<accession>A0A9B0U157</accession>
<reference evidence="3" key="1">
    <citation type="submission" date="2025-08" db="UniProtKB">
        <authorList>
            <consortium name="RefSeq"/>
        </authorList>
    </citation>
    <scope>IDENTIFICATION</scope>
    <source>
        <tissue evidence="3">Spleen</tissue>
    </source>
</reference>
<protein>
    <submittedName>
        <fullName evidence="3">Uncharacterized protein</fullName>
    </submittedName>
</protein>
<name>A0A9B0U157_CHRAS</name>
<feature type="region of interest" description="Disordered" evidence="1">
    <location>
        <begin position="1"/>
        <end position="31"/>
    </location>
</feature>
<dbReference type="AlphaFoldDB" id="A0A9B0U157"/>
<dbReference type="RefSeq" id="XP_006872428.1">
    <property type="nucleotide sequence ID" value="XM_006872366.1"/>
</dbReference>
<evidence type="ECO:0000313" key="2">
    <source>
        <dbReference type="Proteomes" id="UP000504623"/>
    </source>
</evidence>
<proteinExistence type="predicted"/>
<dbReference type="OrthoDB" id="9838264at2759"/>
<dbReference type="PRINTS" id="PR02045">
    <property type="entry name" value="F138DOMAIN"/>
</dbReference>
<organism evidence="2 3">
    <name type="scientific">Chrysochloris asiatica</name>
    <name type="common">Cape golden mole</name>
    <dbReference type="NCBI Taxonomy" id="185453"/>
    <lineage>
        <taxon>Eukaryota</taxon>
        <taxon>Metazoa</taxon>
        <taxon>Chordata</taxon>
        <taxon>Craniata</taxon>
        <taxon>Vertebrata</taxon>
        <taxon>Euteleostomi</taxon>
        <taxon>Mammalia</taxon>
        <taxon>Eutheria</taxon>
        <taxon>Afrotheria</taxon>
        <taxon>Chrysochloridae</taxon>
        <taxon>Chrysochlorinae</taxon>
        <taxon>Chrysochloris</taxon>
    </lineage>
</organism>
<dbReference type="GeneID" id="102819070"/>
<evidence type="ECO:0000256" key="1">
    <source>
        <dbReference type="SAM" id="MobiDB-lite"/>
    </source>
</evidence>
<feature type="region of interest" description="Disordered" evidence="1">
    <location>
        <begin position="78"/>
        <end position="111"/>
    </location>
</feature>
<dbReference type="Proteomes" id="UP000504623">
    <property type="component" value="Unplaced"/>
</dbReference>
<dbReference type="PANTHER" id="PTHR12138">
    <property type="entry name" value="PRIMATE-EXPANDED PROTEIN FAMILY"/>
    <property type="match status" value="1"/>
</dbReference>
<keyword evidence="2" id="KW-1185">Reference proteome</keyword>
<dbReference type="PANTHER" id="PTHR12138:SF162">
    <property type="entry name" value="CHROMOSOME UNDETERMINED SCAFFOLD_275, WHOLE GENOME SHOTGUN SEQUENCE"/>
    <property type="match status" value="1"/>
</dbReference>
<evidence type="ECO:0000313" key="3">
    <source>
        <dbReference type="RefSeq" id="XP_006872428.1"/>
    </source>
</evidence>
<gene>
    <name evidence="3" type="primary">LOC102819070</name>
</gene>